<evidence type="ECO:0000313" key="10">
    <source>
        <dbReference type="Proteomes" id="UP000183832"/>
    </source>
</evidence>
<name>A0A1J1I2E1_9DIPT</name>
<evidence type="ECO:0000256" key="1">
    <source>
        <dbReference type="ARBA" id="ARBA00004651"/>
    </source>
</evidence>
<evidence type="ECO:0000256" key="8">
    <source>
        <dbReference type="RuleBase" id="RU363108"/>
    </source>
</evidence>
<dbReference type="Pfam" id="PF08395">
    <property type="entry name" value="7tm_7"/>
    <property type="match status" value="1"/>
</dbReference>
<feature type="transmembrane region" description="Helical" evidence="8">
    <location>
        <begin position="12"/>
        <end position="37"/>
    </location>
</feature>
<dbReference type="PANTHER" id="PTHR21143">
    <property type="entry name" value="INVERTEBRATE GUSTATORY RECEPTOR"/>
    <property type="match status" value="1"/>
</dbReference>
<accession>A0A1J1I2E1</accession>
<comment type="caution">
    <text evidence="8">Lacks conserved residue(s) required for the propagation of feature annotation.</text>
</comment>
<evidence type="ECO:0000256" key="3">
    <source>
        <dbReference type="ARBA" id="ARBA00022692"/>
    </source>
</evidence>
<keyword evidence="7 8" id="KW-0807">Transducer</keyword>
<evidence type="ECO:0000256" key="2">
    <source>
        <dbReference type="ARBA" id="ARBA00022475"/>
    </source>
</evidence>
<feature type="transmembrane region" description="Helical" evidence="8">
    <location>
        <begin position="135"/>
        <end position="158"/>
    </location>
</feature>
<keyword evidence="4 8" id="KW-1133">Transmembrane helix</keyword>
<keyword evidence="6 8" id="KW-0675">Receptor</keyword>
<dbReference type="GO" id="GO:0007165">
    <property type="term" value="P:signal transduction"/>
    <property type="evidence" value="ECO:0007669"/>
    <property type="project" value="UniProtKB-KW"/>
</dbReference>
<evidence type="ECO:0000256" key="5">
    <source>
        <dbReference type="ARBA" id="ARBA00023136"/>
    </source>
</evidence>
<dbReference type="EMBL" id="CVRI01000039">
    <property type="protein sequence ID" value="CRK94472.1"/>
    <property type="molecule type" value="Genomic_DNA"/>
</dbReference>
<dbReference type="GO" id="GO:0043025">
    <property type="term" value="C:neuronal cell body"/>
    <property type="evidence" value="ECO:0007669"/>
    <property type="project" value="TreeGrafter"/>
</dbReference>
<dbReference type="AlphaFoldDB" id="A0A1J1I2E1"/>
<comment type="function">
    <text evidence="8">Gustatory receptor which mediates acceptance or avoidance behavior, depending on its substrates.</text>
</comment>
<evidence type="ECO:0000256" key="6">
    <source>
        <dbReference type="ARBA" id="ARBA00023170"/>
    </source>
</evidence>
<dbReference type="STRING" id="568069.A0A1J1I2E1"/>
<dbReference type="InterPro" id="IPR013604">
    <property type="entry name" value="7TM_chemorcpt"/>
</dbReference>
<feature type="transmembrane region" description="Helical" evidence="8">
    <location>
        <begin position="164"/>
        <end position="188"/>
    </location>
</feature>
<keyword evidence="5 8" id="KW-0472">Membrane</keyword>
<organism evidence="9 10">
    <name type="scientific">Clunio marinus</name>
    <dbReference type="NCBI Taxonomy" id="568069"/>
    <lineage>
        <taxon>Eukaryota</taxon>
        <taxon>Metazoa</taxon>
        <taxon>Ecdysozoa</taxon>
        <taxon>Arthropoda</taxon>
        <taxon>Hexapoda</taxon>
        <taxon>Insecta</taxon>
        <taxon>Pterygota</taxon>
        <taxon>Neoptera</taxon>
        <taxon>Endopterygota</taxon>
        <taxon>Diptera</taxon>
        <taxon>Nematocera</taxon>
        <taxon>Chironomoidea</taxon>
        <taxon>Chironomidae</taxon>
        <taxon>Clunio</taxon>
    </lineage>
</organism>
<dbReference type="GO" id="GO:0030425">
    <property type="term" value="C:dendrite"/>
    <property type="evidence" value="ECO:0007669"/>
    <property type="project" value="TreeGrafter"/>
</dbReference>
<evidence type="ECO:0000313" key="9">
    <source>
        <dbReference type="EMBL" id="CRK94472.1"/>
    </source>
</evidence>
<evidence type="ECO:0000256" key="7">
    <source>
        <dbReference type="ARBA" id="ARBA00023224"/>
    </source>
</evidence>
<proteinExistence type="inferred from homology"/>
<feature type="transmembrane region" description="Helical" evidence="8">
    <location>
        <begin position="279"/>
        <end position="297"/>
    </location>
</feature>
<comment type="similarity">
    <text evidence="8">Belongs to the insect chemoreceptor superfamily. Gustatory receptor (GR) family.</text>
</comment>
<feature type="transmembrane region" description="Helical" evidence="8">
    <location>
        <begin position="238"/>
        <end position="259"/>
    </location>
</feature>
<feature type="transmembrane region" description="Helical" evidence="8">
    <location>
        <begin position="43"/>
        <end position="67"/>
    </location>
</feature>
<dbReference type="GO" id="GO:0007635">
    <property type="term" value="P:chemosensory behavior"/>
    <property type="evidence" value="ECO:0007669"/>
    <property type="project" value="TreeGrafter"/>
</dbReference>
<keyword evidence="2 8" id="KW-1003">Cell membrane</keyword>
<dbReference type="Proteomes" id="UP000183832">
    <property type="component" value="Unassembled WGS sequence"/>
</dbReference>
<reference evidence="9 10" key="1">
    <citation type="submission" date="2015-04" db="EMBL/GenBank/DDBJ databases">
        <authorList>
            <person name="Syromyatnikov M.Y."/>
            <person name="Popov V.N."/>
        </authorList>
    </citation>
    <scope>NUCLEOTIDE SEQUENCE [LARGE SCALE GENOMIC DNA]</scope>
</reference>
<dbReference type="GO" id="GO:0008049">
    <property type="term" value="P:male courtship behavior"/>
    <property type="evidence" value="ECO:0007669"/>
    <property type="project" value="TreeGrafter"/>
</dbReference>
<dbReference type="GO" id="GO:0005886">
    <property type="term" value="C:plasma membrane"/>
    <property type="evidence" value="ECO:0007669"/>
    <property type="project" value="UniProtKB-SubCell"/>
</dbReference>
<dbReference type="GO" id="GO:0030424">
    <property type="term" value="C:axon"/>
    <property type="evidence" value="ECO:0007669"/>
    <property type="project" value="TreeGrafter"/>
</dbReference>
<dbReference type="OrthoDB" id="7791102at2759"/>
<protein>
    <recommendedName>
        <fullName evidence="8">Gustatory receptor</fullName>
    </recommendedName>
</protein>
<keyword evidence="10" id="KW-1185">Reference proteome</keyword>
<evidence type="ECO:0000256" key="4">
    <source>
        <dbReference type="ARBA" id="ARBA00022989"/>
    </source>
</evidence>
<sequence length="340" mass="39626">MKFYESLKMYSLNSLMSLIFTLIYYNIILSGILLKFLIQLKSWFGVVGFVTYIVESGMSGIFTYGYISYVSLIQDRMWKLNEKLQVIIQKPPEELEKEYETKELLCNEMMRFTKLYKNLCSCVEDINQIYGSSMVLFFAHDFTLLTTQIFGMFYISFFGDPQQLVYKLLALAVWLLPNIIKMTIICFVCHFTRNMIETCGTYIRKFSNEAKEDDLADLVDMFSLQSIHLKTEFSANNFFSIDMSLFFSIISACTTYLVILIQFKNYEDENVDVVLHENFTTTLSGILLIPLSMNVVTKFSNYRFIVLTFQSFVFDKEHAMTALKAQFQRCCRCFVGVTSI</sequence>
<comment type="subcellular location">
    <subcellularLocation>
        <location evidence="1 8">Cell membrane</location>
        <topology evidence="1 8">Multi-pass membrane protein</topology>
    </subcellularLocation>
</comment>
<gene>
    <name evidence="9" type="ORF">CLUMA_CG007978</name>
</gene>
<keyword evidence="3 8" id="KW-0812">Transmembrane</keyword>
<dbReference type="PANTHER" id="PTHR21143:SF134">
    <property type="entry name" value="GUSTATORY RECEPTOR"/>
    <property type="match status" value="1"/>
</dbReference>
<dbReference type="GO" id="GO:0050909">
    <property type="term" value="P:sensory perception of taste"/>
    <property type="evidence" value="ECO:0007669"/>
    <property type="project" value="InterPro"/>
</dbReference>